<dbReference type="InterPro" id="IPR050707">
    <property type="entry name" value="HTH_MetabolicPath_Reg"/>
</dbReference>
<keyword evidence="2" id="KW-0238">DNA-binding</keyword>
<accession>A0A1S1PWQ7</accession>
<dbReference type="PROSITE" id="PS51077">
    <property type="entry name" value="HTH_ICLR"/>
    <property type="match status" value="1"/>
</dbReference>
<keyword evidence="3" id="KW-0804">Transcription</keyword>
<gene>
    <name evidence="6" type="ORF">CC117_31510</name>
</gene>
<dbReference type="InterPro" id="IPR005471">
    <property type="entry name" value="Tscrpt_reg_IclR_N"/>
</dbReference>
<dbReference type="EMBL" id="MBLM01000193">
    <property type="protein sequence ID" value="OHV27113.1"/>
    <property type="molecule type" value="Genomic_DNA"/>
</dbReference>
<dbReference type="Gene3D" id="3.30.450.40">
    <property type="match status" value="1"/>
</dbReference>
<evidence type="ECO:0000256" key="3">
    <source>
        <dbReference type="ARBA" id="ARBA00023163"/>
    </source>
</evidence>
<comment type="caution">
    <text evidence="6">The sequence shown here is derived from an EMBL/GenBank/DDBJ whole genome shotgun (WGS) entry which is preliminary data.</text>
</comment>
<dbReference type="GO" id="GO:0003700">
    <property type="term" value="F:DNA-binding transcription factor activity"/>
    <property type="evidence" value="ECO:0007669"/>
    <property type="project" value="TreeGrafter"/>
</dbReference>
<evidence type="ECO:0000259" key="4">
    <source>
        <dbReference type="PROSITE" id="PS51077"/>
    </source>
</evidence>
<organism evidence="6 7">
    <name type="scientific">Parafrankia colletiae</name>
    <dbReference type="NCBI Taxonomy" id="573497"/>
    <lineage>
        <taxon>Bacteria</taxon>
        <taxon>Bacillati</taxon>
        <taxon>Actinomycetota</taxon>
        <taxon>Actinomycetes</taxon>
        <taxon>Frankiales</taxon>
        <taxon>Frankiaceae</taxon>
        <taxon>Parafrankia</taxon>
    </lineage>
</organism>
<sequence>MPRPAPGVERTVALITFLSRHPGRPFSLSELARQLDLNKATAHAMLAALTDSGWLLRDTAHKTYQLGAALVSIGDAAAGADRHALELARPHMLRLSDELGVQVVASTVLGDDIVVLAIEGHAAAPNDFVSRPGSRIPLSPPLGTVFVAWSDAGDVEQWLRRLSPRLDDHRLGIYRDAIKVIRRRGYTVALNDDWRHDLSRALGVFADSYGDTEVRTAVERVIQAMSDEKKYLLVDLDGIEAQQFSLISAPIFDNTGRVRLAISLTGFAARLRPQQIAAYGRRLAEATMAITRRIDGHPPDEAMTA</sequence>
<dbReference type="PANTHER" id="PTHR30136:SF8">
    <property type="entry name" value="TRANSCRIPTIONAL REGULATORY PROTEIN"/>
    <property type="match status" value="1"/>
</dbReference>
<dbReference type="GO" id="GO:0003677">
    <property type="term" value="F:DNA binding"/>
    <property type="evidence" value="ECO:0007669"/>
    <property type="project" value="UniProtKB-KW"/>
</dbReference>
<dbReference type="InterPro" id="IPR036390">
    <property type="entry name" value="WH_DNA-bd_sf"/>
</dbReference>
<dbReference type="Proteomes" id="UP000179627">
    <property type="component" value="Unassembled WGS sequence"/>
</dbReference>
<evidence type="ECO:0000313" key="6">
    <source>
        <dbReference type="EMBL" id="OHV27113.1"/>
    </source>
</evidence>
<keyword evidence="1" id="KW-0805">Transcription regulation</keyword>
<dbReference type="OrthoDB" id="7495200at2"/>
<dbReference type="GO" id="GO:0045892">
    <property type="term" value="P:negative regulation of DNA-templated transcription"/>
    <property type="evidence" value="ECO:0007669"/>
    <property type="project" value="TreeGrafter"/>
</dbReference>
<keyword evidence="7" id="KW-1185">Reference proteome</keyword>
<dbReference type="Pfam" id="PF09339">
    <property type="entry name" value="HTH_IclR"/>
    <property type="match status" value="1"/>
</dbReference>
<dbReference type="Gene3D" id="1.10.10.10">
    <property type="entry name" value="Winged helix-like DNA-binding domain superfamily/Winged helix DNA-binding domain"/>
    <property type="match status" value="1"/>
</dbReference>
<evidence type="ECO:0000256" key="1">
    <source>
        <dbReference type="ARBA" id="ARBA00023015"/>
    </source>
</evidence>
<reference evidence="7" key="1">
    <citation type="submission" date="2016-07" db="EMBL/GenBank/DDBJ databases">
        <title>Sequence Frankia sp. strain CcI1.17.</title>
        <authorList>
            <person name="Ghodhbane-Gtari F."/>
            <person name="Swanson E."/>
            <person name="Gueddou A."/>
            <person name="Morris K."/>
            <person name="Hezbri K."/>
            <person name="Ktari A."/>
            <person name="Nouioui I."/>
            <person name="Abebe-Akele F."/>
            <person name="Simpson S."/>
            <person name="Thomas K."/>
            <person name="Gtari M."/>
            <person name="Tisa L.S."/>
            <person name="Hurst S."/>
        </authorList>
    </citation>
    <scope>NUCLEOTIDE SEQUENCE [LARGE SCALE GENOMIC DNA]</scope>
    <source>
        <strain evidence="7">Cc1.17</strain>
    </source>
</reference>
<feature type="domain" description="IclR-ED" evidence="5">
    <location>
        <begin position="62"/>
        <end position="296"/>
    </location>
</feature>
<name>A0A1S1PWQ7_9ACTN</name>
<evidence type="ECO:0000259" key="5">
    <source>
        <dbReference type="PROSITE" id="PS51078"/>
    </source>
</evidence>
<dbReference type="SUPFAM" id="SSF55781">
    <property type="entry name" value="GAF domain-like"/>
    <property type="match status" value="1"/>
</dbReference>
<dbReference type="RefSeq" id="WP_071092471.1">
    <property type="nucleotide sequence ID" value="NZ_MBLM01000193.1"/>
</dbReference>
<evidence type="ECO:0000256" key="2">
    <source>
        <dbReference type="ARBA" id="ARBA00023125"/>
    </source>
</evidence>
<dbReference type="InterPro" id="IPR029016">
    <property type="entry name" value="GAF-like_dom_sf"/>
</dbReference>
<dbReference type="SMART" id="SM00346">
    <property type="entry name" value="HTH_ICLR"/>
    <property type="match status" value="1"/>
</dbReference>
<dbReference type="InterPro" id="IPR014757">
    <property type="entry name" value="Tscrpt_reg_IclR_C"/>
</dbReference>
<protein>
    <submittedName>
        <fullName evidence="6">IclR family transcriptional regulator</fullName>
    </submittedName>
</protein>
<dbReference type="PROSITE" id="PS51078">
    <property type="entry name" value="ICLR_ED"/>
    <property type="match status" value="1"/>
</dbReference>
<dbReference type="PANTHER" id="PTHR30136">
    <property type="entry name" value="HELIX-TURN-HELIX TRANSCRIPTIONAL REGULATOR, ICLR FAMILY"/>
    <property type="match status" value="1"/>
</dbReference>
<proteinExistence type="predicted"/>
<dbReference type="AlphaFoldDB" id="A0A1S1PWQ7"/>
<feature type="domain" description="HTH iclR-type" evidence="4">
    <location>
        <begin position="5"/>
        <end position="68"/>
    </location>
</feature>
<dbReference type="SUPFAM" id="SSF46785">
    <property type="entry name" value="Winged helix' DNA-binding domain"/>
    <property type="match status" value="1"/>
</dbReference>
<evidence type="ECO:0000313" key="7">
    <source>
        <dbReference type="Proteomes" id="UP000179627"/>
    </source>
</evidence>
<dbReference type="InterPro" id="IPR036388">
    <property type="entry name" value="WH-like_DNA-bd_sf"/>
</dbReference>